<dbReference type="STRING" id="1297750.SAMN05444405_10134"/>
<proteinExistence type="predicted"/>
<dbReference type="EMBL" id="FQTV01000001">
    <property type="protein sequence ID" value="SHE28876.1"/>
    <property type="molecule type" value="Genomic_DNA"/>
</dbReference>
<keyword evidence="2" id="KW-1185">Reference proteome</keyword>
<gene>
    <name evidence="1" type="ORF">SAMN05444405_10134</name>
</gene>
<name>A0A1M4S9I2_9BACE</name>
<evidence type="ECO:0000313" key="2">
    <source>
        <dbReference type="Proteomes" id="UP000184509"/>
    </source>
</evidence>
<accession>A0A1M4S9I2</accession>
<dbReference type="AlphaFoldDB" id="A0A1M4S9I2"/>
<dbReference type="Proteomes" id="UP000184509">
    <property type="component" value="Unassembled WGS sequence"/>
</dbReference>
<reference evidence="1 2" key="1">
    <citation type="submission" date="2016-11" db="EMBL/GenBank/DDBJ databases">
        <authorList>
            <person name="Jaros S."/>
            <person name="Januszkiewicz K."/>
            <person name="Wedrychowicz H."/>
        </authorList>
    </citation>
    <scope>NUCLEOTIDE SEQUENCE [LARGE SCALE GENOMIC DNA]</scope>
    <source>
        <strain evidence="1 2">DSM 26991</strain>
    </source>
</reference>
<organism evidence="1 2">
    <name type="scientific">Bacteroides luti</name>
    <dbReference type="NCBI Taxonomy" id="1297750"/>
    <lineage>
        <taxon>Bacteria</taxon>
        <taxon>Pseudomonadati</taxon>
        <taxon>Bacteroidota</taxon>
        <taxon>Bacteroidia</taxon>
        <taxon>Bacteroidales</taxon>
        <taxon>Bacteroidaceae</taxon>
        <taxon>Bacteroides</taxon>
    </lineage>
</organism>
<sequence>MRKRISGLFYNSGYEVEENSFKTFFVNPNT</sequence>
<protein>
    <submittedName>
        <fullName evidence="1">Uncharacterized protein</fullName>
    </submittedName>
</protein>
<evidence type="ECO:0000313" key="1">
    <source>
        <dbReference type="EMBL" id="SHE28876.1"/>
    </source>
</evidence>